<dbReference type="RefSeq" id="WP_179457081.1">
    <property type="nucleotide sequence ID" value="NZ_BAAAPX010000001.1"/>
</dbReference>
<proteinExistence type="predicted"/>
<evidence type="ECO:0000256" key="1">
    <source>
        <dbReference type="SAM" id="SignalP"/>
    </source>
</evidence>
<sequence length="117" mass="11828">MVRAGTALALAAGGLALAGCASDGDVRDLEYLAWVDAGAVGSVEYSYVDESGRSREAGTGVTGSSWVHSVRGGPRVGLTVTPGDAATAHCAIVDRSNRSMLVVRNGRVGESITCAFG</sequence>
<dbReference type="Proteomes" id="UP000589620">
    <property type="component" value="Unassembled WGS sequence"/>
</dbReference>
<organism evidence="2 3">
    <name type="scientific">Leifsonia soli</name>
    <dbReference type="NCBI Taxonomy" id="582665"/>
    <lineage>
        <taxon>Bacteria</taxon>
        <taxon>Bacillati</taxon>
        <taxon>Actinomycetota</taxon>
        <taxon>Actinomycetes</taxon>
        <taxon>Micrococcales</taxon>
        <taxon>Microbacteriaceae</taxon>
        <taxon>Leifsonia</taxon>
    </lineage>
</organism>
<keyword evidence="1" id="KW-0732">Signal</keyword>
<accession>A0A852T2D4</accession>
<dbReference type="EMBL" id="JACCBJ010000001">
    <property type="protein sequence ID" value="NYD75035.1"/>
    <property type="molecule type" value="Genomic_DNA"/>
</dbReference>
<name>A0A852T2D4_9MICO</name>
<gene>
    <name evidence="2" type="ORF">BJ963_002554</name>
</gene>
<evidence type="ECO:0000313" key="2">
    <source>
        <dbReference type="EMBL" id="NYD75035.1"/>
    </source>
</evidence>
<keyword evidence="3" id="KW-1185">Reference proteome</keyword>
<feature type="signal peptide" evidence="1">
    <location>
        <begin position="1"/>
        <end position="18"/>
    </location>
</feature>
<protein>
    <recommendedName>
        <fullName evidence="4">Lipoprotein</fullName>
    </recommendedName>
</protein>
<evidence type="ECO:0000313" key="3">
    <source>
        <dbReference type="Proteomes" id="UP000589620"/>
    </source>
</evidence>
<feature type="chain" id="PRO_5039544664" description="Lipoprotein" evidence="1">
    <location>
        <begin position="19"/>
        <end position="117"/>
    </location>
</feature>
<dbReference type="AlphaFoldDB" id="A0A852T2D4"/>
<comment type="caution">
    <text evidence="2">The sequence shown here is derived from an EMBL/GenBank/DDBJ whole genome shotgun (WGS) entry which is preliminary data.</text>
</comment>
<evidence type="ECO:0008006" key="4">
    <source>
        <dbReference type="Google" id="ProtNLM"/>
    </source>
</evidence>
<dbReference type="PROSITE" id="PS51257">
    <property type="entry name" value="PROKAR_LIPOPROTEIN"/>
    <property type="match status" value="1"/>
</dbReference>
<reference evidence="2 3" key="1">
    <citation type="submission" date="2020-07" db="EMBL/GenBank/DDBJ databases">
        <title>Sequencing the genomes of 1000 actinobacteria strains.</title>
        <authorList>
            <person name="Klenk H.-P."/>
        </authorList>
    </citation>
    <scope>NUCLEOTIDE SEQUENCE [LARGE SCALE GENOMIC DNA]</scope>
    <source>
        <strain evidence="2 3">DSM 23871</strain>
    </source>
</reference>